<gene>
    <name evidence="2" type="ORF">IX84_30345</name>
</gene>
<keyword evidence="1" id="KW-0472">Membrane</keyword>
<keyword evidence="1" id="KW-1133">Transmembrane helix</keyword>
<dbReference type="STRING" id="1524460.IX84_30345"/>
<dbReference type="Pfam" id="PF13430">
    <property type="entry name" value="DUF4112"/>
    <property type="match status" value="1"/>
</dbReference>
<dbReference type="Proteomes" id="UP000029736">
    <property type="component" value="Unassembled WGS sequence"/>
</dbReference>
<accession>A0A098S1L1</accession>
<evidence type="ECO:0000256" key="1">
    <source>
        <dbReference type="SAM" id="Phobius"/>
    </source>
</evidence>
<comment type="caution">
    <text evidence="2">The sequence shown here is derived from an EMBL/GenBank/DDBJ whole genome shotgun (WGS) entry which is preliminary data.</text>
</comment>
<dbReference type="EMBL" id="JPOS01000097">
    <property type="protein sequence ID" value="KGE85027.1"/>
    <property type="molecule type" value="Genomic_DNA"/>
</dbReference>
<evidence type="ECO:0000313" key="2">
    <source>
        <dbReference type="EMBL" id="KGE85027.1"/>
    </source>
</evidence>
<dbReference type="OrthoDB" id="513552at2"/>
<dbReference type="InterPro" id="IPR025187">
    <property type="entry name" value="DUF4112"/>
</dbReference>
<dbReference type="AlphaFoldDB" id="A0A098S1L1"/>
<reference evidence="2 3" key="1">
    <citation type="journal article" date="2014" name="Int. J. Syst. Evol. Microbiol.">
        <title>Phaeodactylibacter xiamenensis gen. nov., sp. nov., a member of the family Saprospiraceae isolated from the marine alga Phaeodactylum tricornutum.</title>
        <authorList>
            <person name="Chen Z.Jr."/>
            <person name="Lei X."/>
            <person name="Lai Q."/>
            <person name="Li Y."/>
            <person name="Zhang B."/>
            <person name="Zhang J."/>
            <person name="Zhang H."/>
            <person name="Yang L."/>
            <person name="Zheng W."/>
            <person name="Tian Y."/>
            <person name="Yu Z."/>
            <person name="Xu H.Jr."/>
            <person name="Zheng T."/>
        </authorList>
    </citation>
    <scope>NUCLEOTIDE SEQUENCE [LARGE SCALE GENOMIC DNA]</scope>
    <source>
        <strain evidence="2 3">KD52</strain>
    </source>
</reference>
<protein>
    <recommendedName>
        <fullName evidence="4">DUF4112 domain-containing protein</fullName>
    </recommendedName>
</protein>
<name>A0A098S1L1_9BACT</name>
<organism evidence="2 3">
    <name type="scientific">Phaeodactylibacter xiamenensis</name>
    <dbReference type="NCBI Taxonomy" id="1524460"/>
    <lineage>
        <taxon>Bacteria</taxon>
        <taxon>Pseudomonadati</taxon>
        <taxon>Bacteroidota</taxon>
        <taxon>Saprospiria</taxon>
        <taxon>Saprospirales</taxon>
        <taxon>Haliscomenobacteraceae</taxon>
        <taxon>Phaeodactylibacter</taxon>
    </lineage>
</organism>
<proteinExistence type="predicted"/>
<sequence>MAHQSPSPTPYEDLKWLDTVSDLLDTRYRIPGTNIRFGADFLLGLIPGAGDALTFGISGLLVLVMARKGASGMVLFKMIGNIVLDVIVGAIPILGDLFDLGYKANRRNLHLMEEHYKEGRHQGSAWGPVILVALVLLGLFVLTIFVIWRILSELIQLIF</sequence>
<feature type="transmembrane region" description="Helical" evidence="1">
    <location>
        <begin position="125"/>
        <end position="151"/>
    </location>
</feature>
<evidence type="ECO:0000313" key="3">
    <source>
        <dbReference type="Proteomes" id="UP000029736"/>
    </source>
</evidence>
<feature type="transmembrane region" description="Helical" evidence="1">
    <location>
        <begin position="78"/>
        <end position="98"/>
    </location>
</feature>
<keyword evidence="3" id="KW-1185">Reference proteome</keyword>
<evidence type="ECO:0008006" key="4">
    <source>
        <dbReference type="Google" id="ProtNLM"/>
    </source>
</evidence>
<dbReference type="PANTHER" id="PTHR35519">
    <property type="entry name" value="MEMBRANE PROTEINS"/>
    <property type="match status" value="1"/>
</dbReference>
<dbReference type="PANTHER" id="PTHR35519:SF2">
    <property type="entry name" value="PH DOMAIN PROTEIN"/>
    <property type="match status" value="1"/>
</dbReference>
<feature type="transmembrane region" description="Helical" evidence="1">
    <location>
        <begin position="41"/>
        <end position="66"/>
    </location>
</feature>
<keyword evidence="1" id="KW-0812">Transmembrane</keyword>
<dbReference type="RefSeq" id="WP_044229738.1">
    <property type="nucleotide sequence ID" value="NZ_JBKAGJ010000032.1"/>
</dbReference>